<dbReference type="SUPFAM" id="SSF52172">
    <property type="entry name" value="CheY-like"/>
    <property type="match status" value="1"/>
</dbReference>
<dbReference type="Gene3D" id="1.10.287.130">
    <property type="match status" value="1"/>
</dbReference>
<dbReference type="SUPFAM" id="SSF55785">
    <property type="entry name" value="PYP-like sensor domain (PAS domain)"/>
    <property type="match status" value="5"/>
</dbReference>
<dbReference type="InterPro" id="IPR004358">
    <property type="entry name" value="Sig_transdc_His_kin-like_C"/>
</dbReference>
<evidence type="ECO:0000256" key="2">
    <source>
        <dbReference type="ARBA" id="ARBA00004236"/>
    </source>
</evidence>
<dbReference type="PROSITE" id="PS50109">
    <property type="entry name" value="HIS_KIN"/>
    <property type="match status" value="1"/>
</dbReference>
<feature type="domain" description="PAS" evidence="13">
    <location>
        <begin position="514"/>
        <end position="587"/>
    </location>
</feature>
<dbReference type="InterPro" id="IPR035965">
    <property type="entry name" value="PAS-like_dom_sf"/>
</dbReference>
<dbReference type="FunFam" id="3.30.565.10:FF:000023">
    <property type="entry name" value="PAS domain-containing sensor histidine kinase"/>
    <property type="match status" value="1"/>
</dbReference>
<dbReference type="RefSeq" id="WP_309309106.1">
    <property type="nucleotide sequence ID" value="NZ_CP133594.1"/>
</dbReference>
<evidence type="ECO:0000313" key="16">
    <source>
        <dbReference type="Proteomes" id="UP001183006"/>
    </source>
</evidence>
<dbReference type="SUPFAM" id="SSF55874">
    <property type="entry name" value="ATPase domain of HSP90 chaperone/DNA topoisomerase II/histidine kinase"/>
    <property type="match status" value="1"/>
</dbReference>
<feature type="domain" description="PAC" evidence="14">
    <location>
        <begin position="592"/>
        <end position="644"/>
    </location>
</feature>
<feature type="domain" description="PAS" evidence="13">
    <location>
        <begin position="645"/>
        <end position="715"/>
    </location>
</feature>
<evidence type="ECO:0000259" key="12">
    <source>
        <dbReference type="PROSITE" id="PS50109"/>
    </source>
</evidence>
<dbReference type="Proteomes" id="UP001183006">
    <property type="component" value="Chromosome"/>
</dbReference>
<dbReference type="InterPro" id="IPR036097">
    <property type="entry name" value="HisK_dim/P_sf"/>
</dbReference>
<dbReference type="Pfam" id="PF02518">
    <property type="entry name" value="HATPase_c"/>
    <property type="match status" value="1"/>
</dbReference>
<dbReference type="SUPFAM" id="SSF47384">
    <property type="entry name" value="Homodimeric domain of signal transducing histidine kinase"/>
    <property type="match status" value="1"/>
</dbReference>
<dbReference type="CDD" id="cd00082">
    <property type="entry name" value="HisKA"/>
    <property type="match status" value="1"/>
</dbReference>
<dbReference type="GO" id="GO:0009927">
    <property type="term" value="F:histidine phosphotransfer kinase activity"/>
    <property type="evidence" value="ECO:0007669"/>
    <property type="project" value="TreeGrafter"/>
</dbReference>
<dbReference type="GeneID" id="84229266"/>
<evidence type="ECO:0000256" key="9">
    <source>
        <dbReference type="ARBA" id="ARBA00022840"/>
    </source>
</evidence>
<keyword evidence="6" id="KW-0808">Transferase</keyword>
<dbReference type="PRINTS" id="PR00344">
    <property type="entry name" value="BCTRLSENSOR"/>
</dbReference>
<keyword evidence="7" id="KW-0547">Nucleotide-binding</keyword>
<keyword evidence="10" id="KW-0902">Two-component regulatory system</keyword>
<keyword evidence="9" id="KW-0067">ATP-binding</keyword>
<accession>A0AA51UJS5</accession>
<feature type="domain" description="PAS" evidence="13">
    <location>
        <begin position="260"/>
        <end position="335"/>
    </location>
</feature>
<dbReference type="InterPro" id="IPR005467">
    <property type="entry name" value="His_kinase_dom"/>
</dbReference>
<keyword evidence="4" id="KW-1003">Cell membrane</keyword>
<dbReference type="SMART" id="SM00387">
    <property type="entry name" value="HATPase_c"/>
    <property type="match status" value="1"/>
</dbReference>
<evidence type="ECO:0000313" key="15">
    <source>
        <dbReference type="EMBL" id="WMW22991.1"/>
    </source>
</evidence>
<dbReference type="CDD" id="cd00130">
    <property type="entry name" value="PAS"/>
    <property type="match status" value="5"/>
</dbReference>
<feature type="domain" description="PAC" evidence="14">
    <location>
        <begin position="338"/>
        <end position="390"/>
    </location>
</feature>
<dbReference type="InterPro" id="IPR011006">
    <property type="entry name" value="CheY-like_superfamily"/>
</dbReference>
<keyword evidence="8" id="KW-0418">Kinase</keyword>
<name>A0AA51UJS5_9EURY</name>
<evidence type="ECO:0000259" key="14">
    <source>
        <dbReference type="PROSITE" id="PS50113"/>
    </source>
</evidence>
<evidence type="ECO:0000256" key="6">
    <source>
        <dbReference type="ARBA" id="ARBA00022679"/>
    </source>
</evidence>
<evidence type="ECO:0000256" key="3">
    <source>
        <dbReference type="ARBA" id="ARBA00012438"/>
    </source>
</evidence>
<sequence>MKKLLLLSEGKSKNADILQRIKSNGYSVYERLLNTENLDSFVQHEKIDVILLYFGSKAASEIANYKSIHEIRNVPIILIAFSLNDTYLQLLEEFSFSNYLIEPISDDQLRASIELSCSKHVHNNLKNNSDIEPVTVEYAKRYRTITEMAVDGFWYIDVEGRILEVNSKYCEMSGYSYEELLGMSVFNLEAYMTLEQIIYLIDRTKKVGKDLFETHHRRKDGKILDIEVSSIYSDMIPPGIFCFLRDISDRKELEQSFKESERSKSVILSNLPGMAYRCNYDRDWTMQFVSEGCYELTGYNPEDLLGNRTISFNDLIEPEYREHLWNKWERTLARNETFQDEYTITTASGENKWVWEQGKGIRDDKDNIIALEGFITDITQHRIVEEELRESEARYRNLFENNHSVMLIIDPDSGVIIDANPAAVKYYGWTREELQLKSIMDINTMSPSEIEEEMGFARIEHRNYFHFRHLLANGSVKDVEVFSGPITRKGRTLLYSIIHDITKRKLAEEALLKSEELFRTTLYSIGDGVITTDTAGRLQQMNHIAEELTGWTEAEAKGKQLEEVFDIINEHTRLPVEIPVRRVLREGQIVGLANHTLLISKDGTEIPIADSGSPIVDKNGRIVGVVLVFRDQSDERTAQDAIAESEARFRLLVENAPEAIFVQTDWKFAYLNPAALKLLGADSQEQFIGQPVLDNFHFDSHTSVKERIHLLNDKKQSVPTIEEICLRLDGSSFLAEVSAVPVTYDGSEGALVFFRDITERKQAEEEILKAKMVSDNANRSKSEFLANTSHELKTPLSSIIGFSDLLLEGNMGELSDKQRKYVGTINQNGHLLHNLINNILDISQIEFGEMELNCQRFNLANAIQDVYLMMSILSNKKDITITMNIALEQTEIVADNIKIKEILYNLIDNALKFTPKGGTITINAMQRDSEYVQMSVGDTGIGISMQGIERIFDPFYQADGSSTRRYRGTGLGLAIIKKFVKMHGGNIWVKSEVGKGSVFFFTIPINKYLVVKE</sequence>
<evidence type="ECO:0000256" key="4">
    <source>
        <dbReference type="ARBA" id="ARBA00022475"/>
    </source>
</evidence>
<feature type="domain" description="Histidine kinase" evidence="12">
    <location>
        <begin position="787"/>
        <end position="1007"/>
    </location>
</feature>
<feature type="domain" description="PAS" evidence="13">
    <location>
        <begin position="391"/>
        <end position="434"/>
    </location>
</feature>
<evidence type="ECO:0000256" key="11">
    <source>
        <dbReference type="ARBA" id="ARBA00023136"/>
    </source>
</evidence>
<keyword evidence="16" id="KW-1185">Reference proteome</keyword>
<dbReference type="PANTHER" id="PTHR43047">
    <property type="entry name" value="TWO-COMPONENT HISTIDINE PROTEIN KINASE"/>
    <property type="match status" value="1"/>
</dbReference>
<dbReference type="CDD" id="cd16922">
    <property type="entry name" value="HATPase_EvgS-ArcB-TorS-like"/>
    <property type="match status" value="1"/>
</dbReference>
<evidence type="ECO:0000256" key="8">
    <source>
        <dbReference type="ARBA" id="ARBA00022777"/>
    </source>
</evidence>
<proteinExistence type="predicted"/>
<evidence type="ECO:0000259" key="13">
    <source>
        <dbReference type="PROSITE" id="PS50112"/>
    </source>
</evidence>
<dbReference type="GO" id="GO:0005886">
    <property type="term" value="C:plasma membrane"/>
    <property type="evidence" value="ECO:0007669"/>
    <property type="project" value="UniProtKB-SubCell"/>
</dbReference>
<dbReference type="EMBL" id="CP133594">
    <property type="protein sequence ID" value="WMW22991.1"/>
    <property type="molecule type" value="Genomic_DNA"/>
</dbReference>
<dbReference type="Gene3D" id="3.30.565.10">
    <property type="entry name" value="Histidine kinase-like ATPase, C-terminal domain"/>
    <property type="match status" value="1"/>
</dbReference>
<comment type="catalytic activity">
    <reaction evidence="1">
        <text>ATP + protein L-histidine = ADP + protein N-phospho-L-histidine.</text>
        <dbReference type="EC" id="2.7.13.3"/>
    </reaction>
</comment>
<dbReference type="PROSITE" id="PS50112">
    <property type="entry name" value="PAS"/>
    <property type="match status" value="5"/>
</dbReference>
<dbReference type="PANTHER" id="PTHR43047:SF72">
    <property type="entry name" value="OSMOSENSING HISTIDINE PROTEIN KINASE SLN1"/>
    <property type="match status" value="1"/>
</dbReference>
<dbReference type="Pfam" id="PF08447">
    <property type="entry name" value="PAS_3"/>
    <property type="match status" value="1"/>
</dbReference>
<feature type="domain" description="PAS" evidence="13">
    <location>
        <begin position="138"/>
        <end position="186"/>
    </location>
</feature>
<dbReference type="Pfam" id="PF00512">
    <property type="entry name" value="HisKA"/>
    <property type="match status" value="1"/>
</dbReference>
<dbReference type="Gene3D" id="3.30.450.20">
    <property type="entry name" value="PAS domain"/>
    <property type="match status" value="5"/>
</dbReference>
<dbReference type="SMART" id="SM00091">
    <property type="entry name" value="PAS"/>
    <property type="match status" value="5"/>
</dbReference>
<dbReference type="Pfam" id="PF00989">
    <property type="entry name" value="PAS"/>
    <property type="match status" value="3"/>
</dbReference>
<evidence type="ECO:0000256" key="10">
    <source>
        <dbReference type="ARBA" id="ARBA00023012"/>
    </source>
</evidence>
<dbReference type="FunFam" id="1.10.287.130:FF:000038">
    <property type="entry name" value="Sensory transduction histidine kinase"/>
    <property type="match status" value="1"/>
</dbReference>
<dbReference type="AlphaFoldDB" id="A0AA51UJS5"/>
<dbReference type="KEGG" id="mmav:RE476_03955"/>
<comment type="subcellular location">
    <subcellularLocation>
        <location evidence="2">Cell membrane</location>
    </subcellularLocation>
</comment>
<dbReference type="InterPro" id="IPR000700">
    <property type="entry name" value="PAS-assoc_C"/>
</dbReference>
<keyword evidence="11" id="KW-0472">Membrane</keyword>
<gene>
    <name evidence="15" type="ORF">RE476_03955</name>
</gene>
<dbReference type="InterPro" id="IPR013767">
    <property type="entry name" value="PAS_fold"/>
</dbReference>
<dbReference type="SMART" id="SM00388">
    <property type="entry name" value="HisKA"/>
    <property type="match status" value="1"/>
</dbReference>
<evidence type="ECO:0000256" key="7">
    <source>
        <dbReference type="ARBA" id="ARBA00022741"/>
    </source>
</evidence>
<dbReference type="SMART" id="SM00086">
    <property type="entry name" value="PAC"/>
    <property type="match status" value="5"/>
</dbReference>
<dbReference type="InterPro" id="IPR003594">
    <property type="entry name" value="HATPase_dom"/>
</dbReference>
<dbReference type="GO" id="GO:0000155">
    <property type="term" value="F:phosphorelay sensor kinase activity"/>
    <property type="evidence" value="ECO:0007669"/>
    <property type="project" value="InterPro"/>
</dbReference>
<protein>
    <recommendedName>
        <fullName evidence="3">histidine kinase</fullName>
        <ecNumber evidence="3">2.7.13.3</ecNumber>
    </recommendedName>
</protein>
<dbReference type="InterPro" id="IPR000014">
    <property type="entry name" value="PAS"/>
</dbReference>
<keyword evidence="5" id="KW-0597">Phosphoprotein</keyword>
<dbReference type="PROSITE" id="PS50113">
    <property type="entry name" value="PAC"/>
    <property type="match status" value="3"/>
</dbReference>
<dbReference type="Pfam" id="PF13426">
    <property type="entry name" value="PAS_9"/>
    <property type="match status" value="1"/>
</dbReference>
<dbReference type="InterPro" id="IPR013655">
    <property type="entry name" value="PAS_fold_3"/>
</dbReference>
<organism evidence="15 16">
    <name type="scientific">Methanolobus mangrovi</name>
    <dbReference type="NCBI Taxonomy" id="3072977"/>
    <lineage>
        <taxon>Archaea</taxon>
        <taxon>Methanobacteriati</taxon>
        <taxon>Methanobacteriota</taxon>
        <taxon>Stenosarchaea group</taxon>
        <taxon>Methanomicrobia</taxon>
        <taxon>Methanosarcinales</taxon>
        <taxon>Methanosarcinaceae</taxon>
        <taxon>Methanolobus</taxon>
    </lineage>
</organism>
<dbReference type="GO" id="GO:0005524">
    <property type="term" value="F:ATP binding"/>
    <property type="evidence" value="ECO:0007669"/>
    <property type="project" value="UniProtKB-KW"/>
</dbReference>
<feature type="domain" description="PAC" evidence="14">
    <location>
        <begin position="719"/>
        <end position="769"/>
    </location>
</feature>
<dbReference type="InterPro" id="IPR036890">
    <property type="entry name" value="HATPase_C_sf"/>
</dbReference>
<dbReference type="EC" id="2.7.13.3" evidence="3"/>
<dbReference type="InterPro" id="IPR003661">
    <property type="entry name" value="HisK_dim/P_dom"/>
</dbReference>
<dbReference type="GO" id="GO:0006355">
    <property type="term" value="P:regulation of DNA-templated transcription"/>
    <property type="evidence" value="ECO:0007669"/>
    <property type="project" value="InterPro"/>
</dbReference>
<dbReference type="NCBIfam" id="TIGR00229">
    <property type="entry name" value="sensory_box"/>
    <property type="match status" value="5"/>
</dbReference>
<evidence type="ECO:0000256" key="5">
    <source>
        <dbReference type="ARBA" id="ARBA00022553"/>
    </source>
</evidence>
<evidence type="ECO:0000256" key="1">
    <source>
        <dbReference type="ARBA" id="ARBA00000085"/>
    </source>
</evidence>
<dbReference type="InterPro" id="IPR001610">
    <property type="entry name" value="PAC"/>
</dbReference>
<reference evidence="15" key="1">
    <citation type="submission" date="2023-08" db="EMBL/GenBank/DDBJ databases">
        <title>Methanolobus mangrovi sp. nov. and Methanolobus sediminis sp. nov, two novel methylotrophic methanogens isolated from mangrove sediments in China.</title>
        <authorList>
            <person name="Zhou J."/>
        </authorList>
    </citation>
    <scope>NUCLEOTIDE SEQUENCE</scope>
    <source>
        <strain evidence="15">FTZ2</strain>
    </source>
</reference>